<proteinExistence type="predicted"/>
<comment type="caution">
    <text evidence="1">The sequence shown here is derived from an EMBL/GenBank/DDBJ whole genome shotgun (WGS) entry which is preliminary data.</text>
</comment>
<protein>
    <submittedName>
        <fullName evidence="1">Uncharacterized protein</fullName>
    </submittedName>
</protein>
<dbReference type="EMBL" id="CAUOFW020003946">
    <property type="protein sequence ID" value="CAK9162770.1"/>
    <property type="molecule type" value="Genomic_DNA"/>
</dbReference>
<accession>A0ABC8T072</accession>
<evidence type="ECO:0000313" key="1">
    <source>
        <dbReference type="EMBL" id="CAK9162770.1"/>
    </source>
</evidence>
<name>A0ABC8T072_9AQUA</name>
<sequence>SQGLNNKVGACTKLYYEPRTAHQLQQSKQCSSTQTSTPVLKHCLASTTAPWAAQQRAPVAQIVVHSRKTSAPKPTQLH</sequence>
<organism evidence="1 2">
    <name type="scientific">Ilex paraguariensis</name>
    <name type="common">yerba mate</name>
    <dbReference type="NCBI Taxonomy" id="185542"/>
    <lineage>
        <taxon>Eukaryota</taxon>
        <taxon>Viridiplantae</taxon>
        <taxon>Streptophyta</taxon>
        <taxon>Embryophyta</taxon>
        <taxon>Tracheophyta</taxon>
        <taxon>Spermatophyta</taxon>
        <taxon>Magnoliopsida</taxon>
        <taxon>eudicotyledons</taxon>
        <taxon>Gunneridae</taxon>
        <taxon>Pentapetalae</taxon>
        <taxon>asterids</taxon>
        <taxon>campanulids</taxon>
        <taxon>Aquifoliales</taxon>
        <taxon>Aquifoliaceae</taxon>
        <taxon>Ilex</taxon>
    </lineage>
</organism>
<dbReference type="Proteomes" id="UP001642360">
    <property type="component" value="Unassembled WGS sequence"/>
</dbReference>
<keyword evidence="2" id="KW-1185">Reference proteome</keyword>
<reference evidence="1 2" key="1">
    <citation type="submission" date="2024-02" db="EMBL/GenBank/DDBJ databases">
        <authorList>
            <person name="Vignale AGUSTIN F."/>
            <person name="Sosa J E."/>
            <person name="Modenutti C."/>
        </authorList>
    </citation>
    <scope>NUCLEOTIDE SEQUENCE [LARGE SCALE GENOMIC DNA]</scope>
</reference>
<evidence type="ECO:0000313" key="2">
    <source>
        <dbReference type="Proteomes" id="UP001642360"/>
    </source>
</evidence>
<dbReference type="AlphaFoldDB" id="A0ABC8T072"/>
<gene>
    <name evidence="1" type="ORF">ILEXP_LOCUS31715</name>
</gene>
<feature type="non-terminal residue" evidence="1">
    <location>
        <position position="1"/>
    </location>
</feature>